<dbReference type="SUPFAM" id="SSF81296">
    <property type="entry name" value="E set domains"/>
    <property type="match status" value="1"/>
</dbReference>
<organism evidence="9 10">
    <name type="scientific">Cellulosimicrobium cellulans F16</name>
    <dbReference type="NCBI Taxonomy" id="1350482"/>
    <lineage>
        <taxon>Bacteria</taxon>
        <taxon>Bacillati</taxon>
        <taxon>Actinomycetota</taxon>
        <taxon>Actinomycetes</taxon>
        <taxon>Micrococcales</taxon>
        <taxon>Promicromonosporaceae</taxon>
        <taxon>Cellulosimicrobium</taxon>
    </lineage>
</organism>
<evidence type="ECO:0000256" key="7">
    <source>
        <dbReference type="SAM" id="SignalP"/>
    </source>
</evidence>
<dbReference type="PANTHER" id="PTHR34820">
    <property type="entry name" value="INNER MEMBRANE PROTEIN YEBZ"/>
    <property type="match status" value="1"/>
</dbReference>
<evidence type="ECO:0000313" key="10">
    <source>
        <dbReference type="Proteomes" id="UP000037387"/>
    </source>
</evidence>
<dbReference type="GO" id="GO:0006825">
    <property type="term" value="P:copper ion transport"/>
    <property type="evidence" value="ECO:0007669"/>
    <property type="project" value="InterPro"/>
</dbReference>
<keyword evidence="4" id="KW-0186">Copper</keyword>
<evidence type="ECO:0000256" key="6">
    <source>
        <dbReference type="SAM" id="Phobius"/>
    </source>
</evidence>
<dbReference type="InterPro" id="IPR032694">
    <property type="entry name" value="CopC/D"/>
</dbReference>
<evidence type="ECO:0000256" key="3">
    <source>
        <dbReference type="ARBA" id="ARBA00022729"/>
    </source>
</evidence>
<dbReference type="GO" id="GO:0005886">
    <property type="term" value="C:plasma membrane"/>
    <property type="evidence" value="ECO:0007669"/>
    <property type="project" value="TreeGrafter"/>
</dbReference>
<keyword evidence="3 7" id="KW-0732">Signal</keyword>
<keyword evidence="6" id="KW-0812">Transmembrane</keyword>
<proteinExistence type="predicted"/>
<evidence type="ECO:0000256" key="5">
    <source>
        <dbReference type="SAM" id="MobiDB-lite"/>
    </source>
</evidence>
<protein>
    <recommendedName>
        <fullName evidence="8">CopC domain-containing protein</fullName>
    </recommendedName>
</protein>
<dbReference type="AlphaFoldDB" id="A0A0M0FBI0"/>
<dbReference type="PANTHER" id="PTHR34820:SF4">
    <property type="entry name" value="INNER MEMBRANE PROTEIN YEBZ"/>
    <property type="match status" value="1"/>
</dbReference>
<dbReference type="GO" id="GO:0030313">
    <property type="term" value="C:cell envelope"/>
    <property type="evidence" value="ECO:0007669"/>
    <property type="project" value="UniProtKB-SubCell"/>
</dbReference>
<dbReference type="GO" id="GO:0042597">
    <property type="term" value="C:periplasmic space"/>
    <property type="evidence" value="ECO:0007669"/>
    <property type="project" value="InterPro"/>
</dbReference>
<dbReference type="InterPro" id="IPR014756">
    <property type="entry name" value="Ig_E-set"/>
</dbReference>
<dbReference type="RefSeq" id="WP_053369192.1">
    <property type="nucleotide sequence ID" value="NZ_KQ435288.1"/>
</dbReference>
<dbReference type="GO" id="GO:0005507">
    <property type="term" value="F:copper ion binding"/>
    <property type="evidence" value="ECO:0007669"/>
    <property type="project" value="InterPro"/>
</dbReference>
<dbReference type="GO" id="GO:0046688">
    <property type="term" value="P:response to copper ion"/>
    <property type="evidence" value="ECO:0007669"/>
    <property type="project" value="InterPro"/>
</dbReference>
<evidence type="ECO:0000256" key="1">
    <source>
        <dbReference type="ARBA" id="ARBA00004196"/>
    </source>
</evidence>
<feature type="transmembrane region" description="Helical" evidence="6">
    <location>
        <begin position="196"/>
        <end position="218"/>
    </location>
</feature>
<feature type="compositionally biased region" description="Low complexity" evidence="5">
    <location>
        <begin position="175"/>
        <end position="191"/>
    </location>
</feature>
<dbReference type="InterPro" id="IPR014755">
    <property type="entry name" value="Cu-Rt/internalin_Ig-like"/>
</dbReference>
<evidence type="ECO:0000256" key="4">
    <source>
        <dbReference type="ARBA" id="ARBA00023008"/>
    </source>
</evidence>
<name>A0A0M0FBI0_CELCE</name>
<dbReference type="Gene3D" id="2.60.40.1220">
    <property type="match status" value="1"/>
</dbReference>
<keyword evidence="2" id="KW-0479">Metal-binding</keyword>
<comment type="subcellular location">
    <subcellularLocation>
        <location evidence="1">Cell envelope</location>
    </subcellularLocation>
</comment>
<feature type="compositionally biased region" description="Acidic residues" evidence="5">
    <location>
        <begin position="150"/>
        <end position="174"/>
    </location>
</feature>
<evidence type="ECO:0000256" key="2">
    <source>
        <dbReference type="ARBA" id="ARBA00022723"/>
    </source>
</evidence>
<keyword evidence="6" id="KW-0472">Membrane</keyword>
<dbReference type="PATRIC" id="fig|1350482.3.peg.193"/>
<comment type="caution">
    <text evidence="9">The sequence shown here is derived from an EMBL/GenBank/DDBJ whole genome shotgun (WGS) entry which is preliminary data.</text>
</comment>
<keyword evidence="10" id="KW-1185">Reference proteome</keyword>
<feature type="region of interest" description="Disordered" evidence="5">
    <location>
        <begin position="142"/>
        <end position="191"/>
    </location>
</feature>
<evidence type="ECO:0000313" key="9">
    <source>
        <dbReference type="EMBL" id="KON74541.1"/>
    </source>
</evidence>
<feature type="domain" description="CopC" evidence="8">
    <location>
        <begin position="43"/>
        <end position="138"/>
    </location>
</feature>
<gene>
    <name evidence="9" type="ORF">M768_01040</name>
</gene>
<evidence type="ECO:0000259" key="8">
    <source>
        <dbReference type="Pfam" id="PF04234"/>
    </source>
</evidence>
<dbReference type="EMBL" id="ATNL01000006">
    <property type="protein sequence ID" value="KON74541.1"/>
    <property type="molecule type" value="Genomic_DNA"/>
</dbReference>
<dbReference type="Pfam" id="PF04234">
    <property type="entry name" value="CopC"/>
    <property type="match status" value="1"/>
</dbReference>
<dbReference type="Proteomes" id="UP000037387">
    <property type="component" value="Unassembled WGS sequence"/>
</dbReference>
<feature type="signal peptide" evidence="7">
    <location>
        <begin position="1"/>
        <end position="25"/>
    </location>
</feature>
<dbReference type="InterPro" id="IPR007348">
    <property type="entry name" value="CopC_dom"/>
</dbReference>
<keyword evidence="6" id="KW-1133">Transmembrane helix</keyword>
<reference evidence="9 10" key="1">
    <citation type="journal article" date="2015" name="Sci. Rep.">
        <title>Functional and structural properties of a novel cellulosome-like multienzyme complex: efficient glycoside hydrolysis of water-insoluble 7-xylosyl-10-deacetylpaclitaxel.</title>
        <authorList>
            <person name="Dou T.Y."/>
            <person name="Luan H.W."/>
            <person name="Ge G.B."/>
            <person name="Dong M.M."/>
            <person name="Zou H.F."/>
            <person name="He Y.Q."/>
            <person name="Cui P."/>
            <person name="Wang J.Y."/>
            <person name="Hao D.C."/>
            <person name="Yang S.L."/>
            <person name="Yang L."/>
        </authorList>
    </citation>
    <scope>NUCLEOTIDE SEQUENCE [LARGE SCALE GENOMIC DNA]</scope>
    <source>
        <strain evidence="9 10">F16</strain>
    </source>
</reference>
<sequence length="243" mass="24286">MTLSLRRPLSALPALLALLAAAALALGLTAAVTTLTASPASAHDRMLSSDPADGAQLATPPTAITLTFNTEPLPVEPQVVVSDSAGTVVTQGAPTIEGSTATLALDPAVALGGDTYTVAWRVVSSDGHPIEGTFAFAVAAQPEAPVSEEPTTEEATPEETATEDPTTDAAEETSPESSASQATDAATDAEDGGSSLLPVLVGLGALVVAAAVVVVLVVRRRSTVTGEATDEATDEGAPHDPED</sequence>
<accession>A0A0M0FBI0</accession>
<feature type="chain" id="PRO_5039385472" description="CopC domain-containing protein" evidence="7">
    <location>
        <begin position="26"/>
        <end position="243"/>
    </location>
</feature>